<evidence type="ECO:0000256" key="3">
    <source>
        <dbReference type="ARBA" id="ARBA00022679"/>
    </source>
</evidence>
<sequence>MNLTAVRDRAEAYERHVNDSLALLPALDSCLGQQREAAAARRQQAAAKQQQQQRREPSESDWERGSSPRQQAGAASQAPAAAAADAHDGISSAAASPLLIDKRCKFNEAAIKAAGLSNVRVHWARAEEAGQAPALRQAYDVAIARAVAELRVLAELCLPLVRPGGHWVAAKGAAPQEEADQAGAAIGKLGGKLLGIEEVDSESPEGRRTAVLVLKARPTPAQYPRKPGVPGKKPL</sequence>
<dbReference type="InterPro" id="IPR003682">
    <property type="entry name" value="rRNA_ssu_MeTfrase_G"/>
</dbReference>
<dbReference type="PANTHER" id="PTHR31760:SF0">
    <property type="entry name" value="S-ADENOSYL-L-METHIONINE-DEPENDENT METHYLTRANSFERASES SUPERFAMILY PROTEIN"/>
    <property type="match status" value="1"/>
</dbReference>
<reference evidence="5" key="1">
    <citation type="submission" date="2020-11" db="EMBL/GenBank/DDBJ databases">
        <title>Chlorella ohadii genome sequencing and assembly.</title>
        <authorList>
            <person name="Murik O."/>
            <person name="Treves H."/>
            <person name="Kedem I."/>
            <person name="Shotland Y."/>
            <person name="Kaplan A."/>
        </authorList>
    </citation>
    <scope>NUCLEOTIDE SEQUENCE</scope>
    <source>
        <strain evidence="5">1</strain>
    </source>
</reference>
<evidence type="ECO:0000256" key="4">
    <source>
        <dbReference type="SAM" id="MobiDB-lite"/>
    </source>
</evidence>
<dbReference type="PANTHER" id="PTHR31760">
    <property type="entry name" value="S-ADENOSYL-L-METHIONINE-DEPENDENT METHYLTRANSFERASES SUPERFAMILY PROTEIN"/>
    <property type="match status" value="1"/>
</dbReference>
<keyword evidence="1" id="KW-0963">Cytoplasm</keyword>
<dbReference type="Pfam" id="PF02527">
    <property type="entry name" value="GidB"/>
    <property type="match status" value="1"/>
</dbReference>
<feature type="region of interest" description="Disordered" evidence="4">
    <location>
        <begin position="216"/>
        <end position="235"/>
    </location>
</feature>
<comment type="caution">
    <text evidence="5">The sequence shown here is derived from an EMBL/GenBank/DDBJ whole genome shotgun (WGS) entry which is preliminary data.</text>
</comment>
<dbReference type="SUPFAM" id="SSF53335">
    <property type="entry name" value="S-adenosyl-L-methionine-dependent methyltransferases"/>
    <property type="match status" value="1"/>
</dbReference>
<dbReference type="Gene3D" id="3.40.50.150">
    <property type="entry name" value="Vaccinia Virus protein VP39"/>
    <property type="match status" value="1"/>
</dbReference>
<dbReference type="InterPro" id="IPR029063">
    <property type="entry name" value="SAM-dependent_MTases_sf"/>
</dbReference>
<dbReference type="Proteomes" id="UP001205105">
    <property type="component" value="Unassembled WGS sequence"/>
</dbReference>
<dbReference type="GO" id="GO:0070043">
    <property type="term" value="F:rRNA (guanine-N7-)-methyltransferase activity"/>
    <property type="evidence" value="ECO:0007669"/>
    <property type="project" value="TreeGrafter"/>
</dbReference>
<organism evidence="5 6">
    <name type="scientific">Chlorella ohadii</name>
    <dbReference type="NCBI Taxonomy" id="2649997"/>
    <lineage>
        <taxon>Eukaryota</taxon>
        <taxon>Viridiplantae</taxon>
        <taxon>Chlorophyta</taxon>
        <taxon>core chlorophytes</taxon>
        <taxon>Trebouxiophyceae</taxon>
        <taxon>Chlorellales</taxon>
        <taxon>Chlorellaceae</taxon>
        <taxon>Chlorella clade</taxon>
        <taxon>Chlorella</taxon>
    </lineage>
</organism>
<evidence type="ECO:0000313" key="6">
    <source>
        <dbReference type="Proteomes" id="UP001205105"/>
    </source>
</evidence>
<keyword evidence="6" id="KW-1185">Reference proteome</keyword>
<evidence type="ECO:0000256" key="1">
    <source>
        <dbReference type="ARBA" id="ARBA00022490"/>
    </source>
</evidence>
<dbReference type="GO" id="GO:0005829">
    <property type="term" value="C:cytosol"/>
    <property type="evidence" value="ECO:0007669"/>
    <property type="project" value="TreeGrafter"/>
</dbReference>
<feature type="compositionally biased region" description="Low complexity" evidence="4">
    <location>
        <begin position="34"/>
        <end position="52"/>
    </location>
</feature>
<accession>A0AAD5H070</accession>
<keyword evidence="3" id="KW-0808">Transferase</keyword>
<name>A0AAD5H070_9CHLO</name>
<proteinExistence type="predicted"/>
<protein>
    <submittedName>
        <fullName evidence="5">Uncharacterized protein</fullName>
    </submittedName>
</protein>
<feature type="compositionally biased region" description="Basic and acidic residues" evidence="4">
    <location>
        <begin position="53"/>
        <end position="66"/>
    </location>
</feature>
<dbReference type="AlphaFoldDB" id="A0AAD5H070"/>
<keyword evidence="2" id="KW-0698">rRNA processing</keyword>
<evidence type="ECO:0000256" key="2">
    <source>
        <dbReference type="ARBA" id="ARBA00022552"/>
    </source>
</evidence>
<evidence type="ECO:0000313" key="5">
    <source>
        <dbReference type="EMBL" id="KAI7839166.1"/>
    </source>
</evidence>
<feature type="compositionally biased region" description="Low complexity" evidence="4">
    <location>
        <begin position="67"/>
        <end position="84"/>
    </location>
</feature>
<dbReference type="EMBL" id="JADXDR010000106">
    <property type="protein sequence ID" value="KAI7839166.1"/>
    <property type="molecule type" value="Genomic_DNA"/>
</dbReference>
<gene>
    <name evidence="5" type="ORF">COHA_007056</name>
</gene>
<feature type="region of interest" description="Disordered" evidence="4">
    <location>
        <begin position="34"/>
        <end position="84"/>
    </location>
</feature>